<accession>A0AAV9K1N8</accession>
<evidence type="ECO:0000313" key="1">
    <source>
        <dbReference type="EMBL" id="KAK4707103.1"/>
    </source>
</evidence>
<protein>
    <submittedName>
        <fullName evidence="1">Uncharacterized protein</fullName>
    </submittedName>
</protein>
<organism evidence="1 2">
    <name type="scientific">Solanum pinnatisectum</name>
    <name type="common">tansyleaf nightshade</name>
    <dbReference type="NCBI Taxonomy" id="50273"/>
    <lineage>
        <taxon>Eukaryota</taxon>
        <taxon>Viridiplantae</taxon>
        <taxon>Streptophyta</taxon>
        <taxon>Embryophyta</taxon>
        <taxon>Tracheophyta</taxon>
        <taxon>Spermatophyta</taxon>
        <taxon>Magnoliopsida</taxon>
        <taxon>eudicotyledons</taxon>
        <taxon>Gunneridae</taxon>
        <taxon>Pentapetalae</taxon>
        <taxon>asterids</taxon>
        <taxon>lamiids</taxon>
        <taxon>Solanales</taxon>
        <taxon>Solanaceae</taxon>
        <taxon>Solanoideae</taxon>
        <taxon>Solaneae</taxon>
        <taxon>Solanum</taxon>
    </lineage>
</organism>
<reference evidence="1 2" key="1">
    <citation type="submission" date="2023-10" db="EMBL/GenBank/DDBJ databases">
        <title>Genome-Wide Identification Analysis in wild type Solanum Pinnatisectum Reveals Some Genes Defensing Phytophthora Infestans.</title>
        <authorList>
            <person name="Sun C."/>
        </authorList>
    </citation>
    <scope>NUCLEOTIDE SEQUENCE [LARGE SCALE GENOMIC DNA]</scope>
    <source>
        <strain evidence="1">LQN</strain>
        <tissue evidence="1">Leaf</tissue>
    </source>
</reference>
<dbReference type="AlphaFoldDB" id="A0AAV9K1N8"/>
<name>A0AAV9K1N8_9SOLN</name>
<sequence>MTSMILFIPRIIKYVINKYNNEHIKIQLKDYVHKIHERCRSIGQTERHNKELIMTITDLECCLQDVSFSHFQLMIDRSEVYHREASGTLKLIEKIINSRKRIFVLYGDLVQLAVIDTHSKRTIFLPYE</sequence>
<gene>
    <name evidence="1" type="ORF">R3W88_033352</name>
</gene>
<dbReference type="EMBL" id="JAWPEI010000028">
    <property type="protein sequence ID" value="KAK4707103.1"/>
    <property type="molecule type" value="Genomic_DNA"/>
</dbReference>
<evidence type="ECO:0000313" key="2">
    <source>
        <dbReference type="Proteomes" id="UP001311915"/>
    </source>
</evidence>
<dbReference type="Proteomes" id="UP001311915">
    <property type="component" value="Unassembled WGS sequence"/>
</dbReference>
<proteinExistence type="predicted"/>
<comment type="caution">
    <text evidence="1">The sequence shown here is derived from an EMBL/GenBank/DDBJ whole genome shotgun (WGS) entry which is preliminary data.</text>
</comment>
<keyword evidence="2" id="KW-1185">Reference proteome</keyword>